<evidence type="ECO:0000256" key="5">
    <source>
        <dbReference type="ARBA" id="ARBA00023295"/>
    </source>
</evidence>
<name>A0A5C6MCJ5_9LACO</name>
<gene>
    <name evidence="9" type="ORF">LABALGLTS371_12220</name>
</gene>
<keyword evidence="3 7" id="KW-0378">Hydrolase</keyword>
<keyword evidence="4" id="KW-0119">Carbohydrate metabolism</keyword>
<dbReference type="InterPro" id="IPR023296">
    <property type="entry name" value="Glyco_hydro_beta-prop_sf"/>
</dbReference>
<evidence type="ECO:0000256" key="1">
    <source>
        <dbReference type="ARBA" id="ARBA00009865"/>
    </source>
</evidence>
<dbReference type="EMBL" id="SRRQ01000009">
    <property type="protein sequence ID" value="TWW10724.1"/>
    <property type="molecule type" value="Genomic_DNA"/>
</dbReference>
<evidence type="ECO:0000313" key="9">
    <source>
        <dbReference type="EMBL" id="TWW10724.1"/>
    </source>
</evidence>
<dbReference type="Gene3D" id="2.60.120.260">
    <property type="entry name" value="Galactose-binding domain-like"/>
    <property type="match status" value="1"/>
</dbReference>
<dbReference type="PANTHER" id="PTHR43772:SF2">
    <property type="entry name" value="PUTATIVE (AFU_ORTHOLOGUE AFUA_2G04480)-RELATED"/>
    <property type="match status" value="1"/>
</dbReference>
<dbReference type="RefSeq" id="WP_146302978.1">
    <property type="nucleotide sequence ID" value="NZ_JANXKU010000008.1"/>
</dbReference>
<comment type="similarity">
    <text evidence="1 7">Belongs to the glycosyl hydrolase 43 family.</text>
</comment>
<dbReference type="Gene3D" id="2.115.10.20">
    <property type="entry name" value="Glycosyl hydrolase domain, family 43"/>
    <property type="match status" value="1"/>
</dbReference>
<dbReference type="PANTHER" id="PTHR43772">
    <property type="entry name" value="ENDO-1,4-BETA-XYLANASE"/>
    <property type="match status" value="1"/>
</dbReference>
<dbReference type="GO" id="GO:0004553">
    <property type="term" value="F:hydrolase activity, hydrolyzing O-glycosyl compounds"/>
    <property type="evidence" value="ECO:0007669"/>
    <property type="project" value="InterPro"/>
</dbReference>
<keyword evidence="2" id="KW-0624">Polysaccharide degradation</keyword>
<dbReference type="InterPro" id="IPR052176">
    <property type="entry name" value="Glycosyl_Hydrlase_43_Enz"/>
</dbReference>
<dbReference type="Pfam" id="PF18099">
    <property type="entry name" value="CBM_35_2"/>
    <property type="match status" value="1"/>
</dbReference>
<evidence type="ECO:0000313" key="10">
    <source>
        <dbReference type="Proteomes" id="UP000321659"/>
    </source>
</evidence>
<dbReference type="Pfam" id="PF04616">
    <property type="entry name" value="Glyco_hydro_43"/>
    <property type="match status" value="1"/>
</dbReference>
<proteinExistence type="inferred from homology"/>
<dbReference type="InterPro" id="IPR041342">
    <property type="entry name" value="CBM35"/>
</dbReference>
<sequence>MNEYLISRQTRKTSVNPFIKSIYTADPSAHVWSDGRLYVYASRDLDGMPTSQINFKTMDQYHAFSTDDMVNWIDEGEIIQARDLNWGVEGYMWAPDAAFKSGKYYFYFPHTSAEPWNDNWKIGVAISDNPTTGFEDAGYIVGAGGHALIDPSVFIDDDDQAYLYYGGGAHGYQVKLNPDMISLKTNPEEIIGLDDFHEAAWVFKRENKYYLTYSDNYSGNNRLKYAMSDTPMGPWKSMGIYLNSVGLETSHGSVVKYKGEWYAFYHSNDLSGSNVLRSICFDVLKFNSDGTIVPVIPTREGAVRLDTDVVLDDEQMISVKTAKDAEIIVGSIIQDDRSFFNSVLSGFNLFGSTVKFNNVNGFDGGNVNIGFYYSTPEKLAKLRLIVNDENISVINFPFTGGTHTYDGYSNITVKMNPNKNNNVQLIGGNGAIILEAITTQKLR</sequence>
<feature type="domain" description="Carbohydrate binding module family 35" evidence="8">
    <location>
        <begin position="353"/>
        <end position="434"/>
    </location>
</feature>
<comment type="caution">
    <text evidence="9">The sequence shown here is derived from an EMBL/GenBank/DDBJ whole genome shotgun (WGS) entry which is preliminary data.</text>
</comment>
<accession>A0A5C6MCJ5</accession>
<dbReference type="SUPFAM" id="SSF75005">
    <property type="entry name" value="Arabinanase/levansucrase/invertase"/>
    <property type="match status" value="1"/>
</dbReference>
<reference evidence="9 10" key="1">
    <citation type="submission" date="2019-04" db="EMBL/GenBank/DDBJ databases">
        <title>In vitro growth and metabolic characteristics of meat-borne Lactobacillus algidus strains.</title>
        <authorList>
            <person name="Sade E."/>
            <person name="Per J."/>
            <person name="Tytti H."/>
            <person name="Johanna B.K."/>
        </authorList>
    </citation>
    <scope>NUCLEOTIDE SEQUENCE [LARGE SCALE GENOMIC DNA]</scope>
    <source>
        <strain evidence="9 10">LTS37-1</strain>
    </source>
</reference>
<organism evidence="9 10">
    <name type="scientific">Dellaglioa algida</name>
    <dbReference type="NCBI Taxonomy" id="105612"/>
    <lineage>
        <taxon>Bacteria</taxon>
        <taxon>Bacillati</taxon>
        <taxon>Bacillota</taxon>
        <taxon>Bacilli</taxon>
        <taxon>Lactobacillales</taxon>
        <taxon>Lactobacillaceae</taxon>
        <taxon>Dellaglioa</taxon>
    </lineage>
</organism>
<protein>
    <recommendedName>
        <fullName evidence="8">Carbohydrate binding module family 35 domain-containing protein</fullName>
    </recommendedName>
</protein>
<evidence type="ECO:0000256" key="6">
    <source>
        <dbReference type="PIRSR" id="PIRSR606710-2"/>
    </source>
</evidence>
<dbReference type="Proteomes" id="UP000321659">
    <property type="component" value="Unassembled WGS sequence"/>
</dbReference>
<evidence type="ECO:0000256" key="4">
    <source>
        <dbReference type="ARBA" id="ARBA00023277"/>
    </source>
</evidence>
<evidence type="ECO:0000256" key="2">
    <source>
        <dbReference type="ARBA" id="ARBA00022651"/>
    </source>
</evidence>
<evidence type="ECO:0000259" key="8">
    <source>
        <dbReference type="Pfam" id="PF18099"/>
    </source>
</evidence>
<feature type="site" description="Important for catalytic activity, responsible for pKa modulation of the active site Glu and correct orientation of both the proton donor and substrate" evidence="6">
    <location>
        <position position="150"/>
    </location>
</feature>
<dbReference type="CDD" id="cd08990">
    <property type="entry name" value="GH43_AXH_like"/>
    <property type="match status" value="1"/>
</dbReference>
<dbReference type="AlphaFoldDB" id="A0A5C6MCJ5"/>
<dbReference type="InterPro" id="IPR006710">
    <property type="entry name" value="Glyco_hydro_43"/>
</dbReference>
<evidence type="ECO:0000256" key="7">
    <source>
        <dbReference type="RuleBase" id="RU361187"/>
    </source>
</evidence>
<evidence type="ECO:0000256" key="3">
    <source>
        <dbReference type="ARBA" id="ARBA00022801"/>
    </source>
</evidence>
<dbReference type="GO" id="GO:0045493">
    <property type="term" value="P:xylan catabolic process"/>
    <property type="evidence" value="ECO:0007669"/>
    <property type="project" value="UniProtKB-KW"/>
</dbReference>
<keyword evidence="5 7" id="KW-0326">Glycosidase</keyword>
<keyword evidence="2" id="KW-0858">Xylan degradation</keyword>